<protein>
    <submittedName>
        <fullName evidence="1">Uncharacterized protein</fullName>
    </submittedName>
</protein>
<evidence type="ECO:0000313" key="1">
    <source>
        <dbReference type="EMBL" id="GBP46809.1"/>
    </source>
</evidence>
<sequence length="90" mass="10105">MQSPSRSQWQTIYVCRTHKITKIAIGIWSVILRKRSLGSETVRGLGVQTVRCKTPPVDVSQAEYDLPTPRARAPAAVTPHLELVPRNTRQ</sequence>
<organism evidence="1 2">
    <name type="scientific">Eumeta variegata</name>
    <name type="common">Bagworm moth</name>
    <name type="synonym">Eumeta japonica</name>
    <dbReference type="NCBI Taxonomy" id="151549"/>
    <lineage>
        <taxon>Eukaryota</taxon>
        <taxon>Metazoa</taxon>
        <taxon>Ecdysozoa</taxon>
        <taxon>Arthropoda</taxon>
        <taxon>Hexapoda</taxon>
        <taxon>Insecta</taxon>
        <taxon>Pterygota</taxon>
        <taxon>Neoptera</taxon>
        <taxon>Endopterygota</taxon>
        <taxon>Lepidoptera</taxon>
        <taxon>Glossata</taxon>
        <taxon>Ditrysia</taxon>
        <taxon>Tineoidea</taxon>
        <taxon>Psychidae</taxon>
        <taxon>Oiketicinae</taxon>
        <taxon>Eumeta</taxon>
    </lineage>
</organism>
<dbReference type="EMBL" id="BGZK01000489">
    <property type="protein sequence ID" value="GBP46809.1"/>
    <property type="molecule type" value="Genomic_DNA"/>
</dbReference>
<name>A0A4C1W8H3_EUMVA</name>
<comment type="caution">
    <text evidence="1">The sequence shown here is derived from an EMBL/GenBank/DDBJ whole genome shotgun (WGS) entry which is preliminary data.</text>
</comment>
<dbReference type="AlphaFoldDB" id="A0A4C1W8H3"/>
<keyword evidence="2" id="KW-1185">Reference proteome</keyword>
<reference evidence="1 2" key="1">
    <citation type="journal article" date="2019" name="Commun. Biol.">
        <title>The bagworm genome reveals a unique fibroin gene that provides high tensile strength.</title>
        <authorList>
            <person name="Kono N."/>
            <person name="Nakamura H."/>
            <person name="Ohtoshi R."/>
            <person name="Tomita M."/>
            <person name="Numata K."/>
            <person name="Arakawa K."/>
        </authorList>
    </citation>
    <scope>NUCLEOTIDE SEQUENCE [LARGE SCALE GENOMIC DNA]</scope>
</reference>
<evidence type="ECO:0000313" key="2">
    <source>
        <dbReference type="Proteomes" id="UP000299102"/>
    </source>
</evidence>
<gene>
    <name evidence="1" type="ORF">EVAR_10777_1</name>
</gene>
<proteinExistence type="predicted"/>
<dbReference type="Proteomes" id="UP000299102">
    <property type="component" value="Unassembled WGS sequence"/>
</dbReference>
<accession>A0A4C1W8H3</accession>